<dbReference type="Gene3D" id="3.30.40.10">
    <property type="entry name" value="Zinc/RING finger domain, C3HC4 (zinc finger)"/>
    <property type="match status" value="1"/>
</dbReference>
<evidence type="ECO:0000259" key="5">
    <source>
        <dbReference type="PROSITE" id="PS50089"/>
    </source>
</evidence>
<reference evidence="6 7" key="1">
    <citation type="journal article" date="2023" name="Arcadia Sci">
        <title>De novo assembly of a long-read Amblyomma americanum tick genome.</title>
        <authorList>
            <person name="Chou S."/>
            <person name="Poskanzer K.E."/>
            <person name="Rollins M."/>
            <person name="Thuy-Boun P.S."/>
        </authorList>
    </citation>
    <scope>NUCLEOTIDE SEQUENCE [LARGE SCALE GENOMIC DNA]</scope>
    <source>
        <strain evidence="6">F_SG_1</strain>
        <tissue evidence="6">Salivary glands</tissue>
    </source>
</reference>
<dbReference type="SUPFAM" id="SSF57850">
    <property type="entry name" value="RING/U-box"/>
    <property type="match status" value="1"/>
</dbReference>
<gene>
    <name evidence="6" type="ORF">V5799_016419</name>
</gene>
<keyword evidence="1 3" id="KW-0863">Zinc-finger</keyword>
<sequence length="264" mass="29137">MVPHVQQPTKMELIVLMAICGCLAVLYILFRYGRDALEGSGSSVTYVAQRKECRPMVQVQNPFCIAVSHDADNPGHLELQLWSECPCEVWLYWGLTYAALASWPRQGWPRLREAADSLWEQDCVRREEQPIRLDGGERHTWRGAVPVMEPGPRVSLGVLLVRRDDDTDPSQVVALLAAVEAGPSSVRLLAQHVKLAGGQSWPLRSLFAPSGPVCVVCQAEPAGLALLPCRHACLCGACFARVHSCPVCRARIMACFRVDPDTLQ</sequence>
<evidence type="ECO:0000256" key="2">
    <source>
        <dbReference type="ARBA" id="ARBA00022833"/>
    </source>
</evidence>
<evidence type="ECO:0000256" key="4">
    <source>
        <dbReference type="SAM" id="Phobius"/>
    </source>
</evidence>
<dbReference type="InterPro" id="IPR013083">
    <property type="entry name" value="Znf_RING/FYVE/PHD"/>
</dbReference>
<accession>A0AAQ4F528</accession>
<organism evidence="6 7">
    <name type="scientific">Amblyomma americanum</name>
    <name type="common">Lone star tick</name>
    <dbReference type="NCBI Taxonomy" id="6943"/>
    <lineage>
        <taxon>Eukaryota</taxon>
        <taxon>Metazoa</taxon>
        <taxon>Ecdysozoa</taxon>
        <taxon>Arthropoda</taxon>
        <taxon>Chelicerata</taxon>
        <taxon>Arachnida</taxon>
        <taxon>Acari</taxon>
        <taxon>Parasitiformes</taxon>
        <taxon>Ixodida</taxon>
        <taxon>Ixodoidea</taxon>
        <taxon>Ixodidae</taxon>
        <taxon>Amblyomminae</taxon>
        <taxon>Amblyomma</taxon>
    </lineage>
</organism>
<dbReference type="EMBL" id="JARKHS020006909">
    <property type="protein sequence ID" value="KAK8782240.1"/>
    <property type="molecule type" value="Genomic_DNA"/>
</dbReference>
<dbReference type="GO" id="GO:0030308">
    <property type="term" value="P:negative regulation of cell growth"/>
    <property type="evidence" value="ECO:0007669"/>
    <property type="project" value="TreeGrafter"/>
</dbReference>
<dbReference type="Pfam" id="PF13920">
    <property type="entry name" value="zf-C3HC4_3"/>
    <property type="match status" value="1"/>
</dbReference>
<dbReference type="PROSITE" id="PS50089">
    <property type="entry name" value="ZF_RING_2"/>
    <property type="match status" value="1"/>
</dbReference>
<dbReference type="InterPro" id="IPR042496">
    <property type="entry name" value="CGRF1"/>
</dbReference>
<dbReference type="AlphaFoldDB" id="A0AAQ4F528"/>
<comment type="caution">
    <text evidence="6">The sequence shown here is derived from an EMBL/GenBank/DDBJ whole genome shotgun (WGS) entry which is preliminary data.</text>
</comment>
<dbReference type="PANTHER" id="PTHR15379:SF2">
    <property type="entry name" value="CELL GROWTH REGULATOR WITH RING FINGER DOMAIN PROTEIN 1"/>
    <property type="match status" value="1"/>
</dbReference>
<evidence type="ECO:0000256" key="1">
    <source>
        <dbReference type="ARBA" id="ARBA00022771"/>
    </source>
</evidence>
<keyword evidence="1 3" id="KW-0479">Metal-binding</keyword>
<keyword evidence="4" id="KW-0812">Transmembrane</keyword>
<protein>
    <recommendedName>
        <fullName evidence="5">RING-type domain-containing protein</fullName>
    </recommendedName>
</protein>
<dbReference type="Proteomes" id="UP001321473">
    <property type="component" value="Unassembled WGS sequence"/>
</dbReference>
<evidence type="ECO:0000313" key="7">
    <source>
        <dbReference type="Proteomes" id="UP001321473"/>
    </source>
</evidence>
<keyword evidence="4" id="KW-1133">Transmembrane helix</keyword>
<name>A0AAQ4F528_AMBAM</name>
<dbReference type="InterPro" id="IPR001841">
    <property type="entry name" value="Znf_RING"/>
</dbReference>
<keyword evidence="7" id="KW-1185">Reference proteome</keyword>
<keyword evidence="4" id="KW-0472">Membrane</keyword>
<dbReference type="GO" id="GO:0008270">
    <property type="term" value="F:zinc ion binding"/>
    <property type="evidence" value="ECO:0007669"/>
    <property type="project" value="UniProtKB-KW"/>
</dbReference>
<evidence type="ECO:0000313" key="6">
    <source>
        <dbReference type="EMBL" id="KAK8782240.1"/>
    </source>
</evidence>
<feature type="transmembrane region" description="Helical" evidence="4">
    <location>
        <begin position="13"/>
        <end position="30"/>
    </location>
</feature>
<dbReference type="PANTHER" id="PTHR15379">
    <property type="entry name" value="CELL GROWTH REGULATOR WITH RING FINGER DOMAIN PROTEIN 1"/>
    <property type="match status" value="1"/>
</dbReference>
<feature type="domain" description="RING-type" evidence="5">
    <location>
        <begin position="214"/>
        <end position="249"/>
    </location>
</feature>
<evidence type="ECO:0000256" key="3">
    <source>
        <dbReference type="PROSITE-ProRule" id="PRU00175"/>
    </source>
</evidence>
<proteinExistence type="predicted"/>
<keyword evidence="2" id="KW-0862">Zinc</keyword>